<feature type="compositionally biased region" description="Low complexity" evidence="1">
    <location>
        <begin position="118"/>
        <end position="127"/>
    </location>
</feature>
<evidence type="ECO:0000256" key="1">
    <source>
        <dbReference type="SAM" id="MobiDB-lite"/>
    </source>
</evidence>
<dbReference type="Pfam" id="PF08208">
    <property type="entry name" value="RNA_polI_A34"/>
    <property type="match status" value="1"/>
</dbReference>
<accession>A0A9P4UIT2</accession>
<gene>
    <name evidence="2" type="ORF">K431DRAFT_288726</name>
</gene>
<feature type="compositionally biased region" description="Polar residues" evidence="1">
    <location>
        <begin position="160"/>
        <end position="195"/>
    </location>
</feature>
<dbReference type="AlphaFoldDB" id="A0A9P4UIT2"/>
<evidence type="ECO:0000313" key="2">
    <source>
        <dbReference type="EMBL" id="KAF2717207.1"/>
    </source>
</evidence>
<dbReference type="OrthoDB" id="76224at2759"/>
<name>A0A9P4UIT2_9PEZI</name>
<feature type="compositionally biased region" description="Low complexity" evidence="1">
    <location>
        <begin position="34"/>
        <end position="48"/>
    </location>
</feature>
<proteinExistence type="predicted"/>
<feature type="compositionally biased region" description="Acidic residues" evidence="1">
    <location>
        <begin position="79"/>
        <end position="90"/>
    </location>
</feature>
<evidence type="ECO:0000313" key="3">
    <source>
        <dbReference type="Proteomes" id="UP000799441"/>
    </source>
</evidence>
<dbReference type="GO" id="GO:0006360">
    <property type="term" value="P:transcription by RNA polymerase I"/>
    <property type="evidence" value="ECO:0007669"/>
    <property type="project" value="InterPro"/>
</dbReference>
<feature type="compositionally biased region" description="Basic and acidic residues" evidence="1">
    <location>
        <begin position="406"/>
        <end position="425"/>
    </location>
</feature>
<comment type="caution">
    <text evidence="2">The sequence shown here is derived from an EMBL/GenBank/DDBJ whole genome shotgun (WGS) entry which is preliminary data.</text>
</comment>
<organism evidence="2 3">
    <name type="scientific">Polychaeton citri CBS 116435</name>
    <dbReference type="NCBI Taxonomy" id="1314669"/>
    <lineage>
        <taxon>Eukaryota</taxon>
        <taxon>Fungi</taxon>
        <taxon>Dikarya</taxon>
        <taxon>Ascomycota</taxon>
        <taxon>Pezizomycotina</taxon>
        <taxon>Dothideomycetes</taxon>
        <taxon>Dothideomycetidae</taxon>
        <taxon>Capnodiales</taxon>
        <taxon>Capnodiaceae</taxon>
        <taxon>Polychaeton</taxon>
    </lineage>
</organism>
<dbReference type="Gene3D" id="6.20.250.70">
    <property type="match status" value="1"/>
</dbReference>
<dbReference type="Proteomes" id="UP000799441">
    <property type="component" value="Unassembled WGS sequence"/>
</dbReference>
<dbReference type="InterPro" id="IPR013240">
    <property type="entry name" value="DNA-dir_RNA_pol1_su_RPA34"/>
</dbReference>
<dbReference type="InterPro" id="IPR053263">
    <property type="entry name" value="Euk_RPA34_RNAP_subunit"/>
</dbReference>
<protein>
    <submittedName>
        <fullName evidence="2">Uncharacterized protein</fullName>
    </submittedName>
</protein>
<feature type="region of interest" description="Disordered" evidence="1">
    <location>
        <begin position="332"/>
        <end position="431"/>
    </location>
</feature>
<feature type="compositionally biased region" description="Polar residues" evidence="1">
    <location>
        <begin position="51"/>
        <end position="63"/>
    </location>
</feature>
<feature type="region of interest" description="Disordered" evidence="1">
    <location>
        <begin position="1"/>
        <end position="200"/>
    </location>
</feature>
<dbReference type="PANTHER" id="PTHR28155">
    <property type="entry name" value="ACR243WP"/>
    <property type="match status" value="1"/>
</dbReference>
<dbReference type="PANTHER" id="PTHR28155:SF1">
    <property type="entry name" value="DNA-DIRECTED RNA POLYMERASE I SUBUNIT RPA34.5-DOMAIN-CONTAINING PROTEIN"/>
    <property type="match status" value="1"/>
</dbReference>
<sequence length="431" mass="46130">MARAKPSAKADKNAKVSETIQPKQPALSEEHVGDSGSDSGSESANSGAPNGKNTSSINNSFPRVTNMKAADDSGSSSDSSEDESEDEDTTESSNADEHQATSKATSVTVGTLKRKATSETSSTTSSSLDQGQLQNAKDVKRRKHNSLGDKASSKDGYMPTGNQRRPTSGQTESTEGTVTTRKGTSVTSKQYQPPTGYSPLKFDIAQDRTAISNRDVDRSNIWHIMAPADVPLSLLRNVTLESISKGRSVLTNEGTGYILVEDTGSEAIPFITLPGKSGYELVSQRISRTLNLQQIINLPFLGRRLNGSAVAADVTEAPVSFVRAQPRGLRMRYMPPGSGLSNVPAAGLESDSEDEGSLRTGEPGYLKTNEHSSRASSLSEKKKKRKTVKEPGSKTLKALGMVPTPHSKDATTKQKSENKARRQTERANGQR</sequence>
<keyword evidence="3" id="KW-1185">Reference proteome</keyword>
<dbReference type="EMBL" id="MU003849">
    <property type="protein sequence ID" value="KAF2717207.1"/>
    <property type="molecule type" value="Genomic_DNA"/>
</dbReference>
<reference evidence="2" key="1">
    <citation type="journal article" date="2020" name="Stud. Mycol.">
        <title>101 Dothideomycetes genomes: a test case for predicting lifestyles and emergence of pathogens.</title>
        <authorList>
            <person name="Haridas S."/>
            <person name="Albert R."/>
            <person name="Binder M."/>
            <person name="Bloem J."/>
            <person name="Labutti K."/>
            <person name="Salamov A."/>
            <person name="Andreopoulos B."/>
            <person name="Baker S."/>
            <person name="Barry K."/>
            <person name="Bills G."/>
            <person name="Bluhm B."/>
            <person name="Cannon C."/>
            <person name="Castanera R."/>
            <person name="Culley D."/>
            <person name="Daum C."/>
            <person name="Ezra D."/>
            <person name="Gonzalez J."/>
            <person name="Henrissat B."/>
            <person name="Kuo A."/>
            <person name="Liang C."/>
            <person name="Lipzen A."/>
            <person name="Lutzoni F."/>
            <person name="Magnuson J."/>
            <person name="Mondo S."/>
            <person name="Nolan M."/>
            <person name="Ohm R."/>
            <person name="Pangilinan J."/>
            <person name="Park H.-J."/>
            <person name="Ramirez L."/>
            <person name="Alfaro M."/>
            <person name="Sun H."/>
            <person name="Tritt A."/>
            <person name="Yoshinaga Y."/>
            <person name="Zwiers L.-H."/>
            <person name="Turgeon B."/>
            <person name="Goodwin S."/>
            <person name="Spatafora J."/>
            <person name="Crous P."/>
            <person name="Grigoriev I."/>
        </authorList>
    </citation>
    <scope>NUCLEOTIDE SEQUENCE</scope>
    <source>
        <strain evidence="2">CBS 116435</strain>
    </source>
</reference>